<name>A0A095CG81_SCHHA</name>
<organism evidence="12">
    <name type="scientific">Schistosoma haematobium</name>
    <name type="common">Blood fluke</name>
    <dbReference type="NCBI Taxonomy" id="6185"/>
    <lineage>
        <taxon>Eukaryota</taxon>
        <taxon>Metazoa</taxon>
        <taxon>Spiralia</taxon>
        <taxon>Lophotrochozoa</taxon>
        <taxon>Platyhelminthes</taxon>
        <taxon>Trematoda</taxon>
        <taxon>Digenea</taxon>
        <taxon>Strigeidida</taxon>
        <taxon>Schistosomatoidea</taxon>
        <taxon>Schistosomatidae</taxon>
        <taxon>Schistosoma</taxon>
    </lineage>
</organism>
<keyword evidence="7 9" id="KW-0675">Receptor</keyword>
<keyword evidence="5 9" id="KW-0297">G-protein coupled receptor</keyword>
<evidence type="ECO:0000256" key="3">
    <source>
        <dbReference type="ARBA" id="ARBA00022692"/>
    </source>
</evidence>
<keyword evidence="8 9" id="KW-0807">Transducer</keyword>
<dbReference type="STRING" id="6185.A0A095CG81"/>
<feature type="transmembrane region" description="Helical" evidence="10">
    <location>
        <begin position="484"/>
        <end position="506"/>
    </location>
</feature>
<accession>A0A095CG81</accession>
<dbReference type="InterPro" id="IPR000276">
    <property type="entry name" value="GPCR_Rhodpsn"/>
</dbReference>
<dbReference type="SUPFAM" id="SSF81321">
    <property type="entry name" value="Family A G protein-coupled receptor-like"/>
    <property type="match status" value="1"/>
</dbReference>
<dbReference type="GO" id="GO:0004930">
    <property type="term" value="F:G protein-coupled receptor activity"/>
    <property type="evidence" value="ECO:0007669"/>
    <property type="project" value="UniProtKB-KW"/>
</dbReference>
<dbReference type="PRINTS" id="PR00237">
    <property type="entry name" value="GPCRRHODOPSN"/>
</dbReference>
<evidence type="ECO:0000256" key="1">
    <source>
        <dbReference type="ARBA" id="ARBA00004651"/>
    </source>
</evidence>
<evidence type="ECO:0000256" key="10">
    <source>
        <dbReference type="SAM" id="Phobius"/>
    </source>
</evidence>
<dbReference type="EMBL" id="KL252271">
    <property type="protein sequence ID" value="KGB41958.1"/>
    <property type="molecule type" value="Genomic_DNA"/>
</dbReference>
<feature type="transmembrane region" description="Helical" evidence="10">
    <location>
        <begin position="106"/>
        <end position="133"/>
    </location>
</feature>
<dbReference type="PANTHER" id="PTHR24248">
    <property type="entry name" value="ADRENERGIC RECEPTOR-RELATED G-PROTEIN COUPLED RECEPTOR"/>
    <property type="match status" value="1"/>
</dbReference>
<feature type="transmembrane region" description="Helical" evidence="10">
    <location>
        <begin position="38"/>
        <end position="62"/>
    </location>
</feature>
<feature type="transmembrane region" description="Helical" evidence="10">
    <location>
        <begin position="74"/>
        <end position="94"/>
    </location>
</feature>
<evidence type="ECO:0000256" key="8">
    <source>
        <dbReference type="ARBA" id="ARBA00023224"/>
    </source>
</evidence>
<sequence>MTSSTNNTNSSYMFQEHTNISTCYFILNDTNWKITNNIITSCLTLATMIIFFGNLLIILCVATRNRLRRICDQYIASLALADFLVSVFVLPFAIIRQNIGYWPFESAFLCQFYITSDIFLCMSSIFNLCCISIDRYMAIGYPLQYITKKSRRISIIMILIAWIIPSFSILPPLFGVDKHITGIGCCYISYSKEYRIYSSVLAYFLPIILIGYVHLRIFYIIKRRSKVFNQFGIHSQKQNSWTNLSNLISSLNCAKISLRLKITNHISRQCIKTNNKLNNDISLLHLNNTNSNDYDVIDTFSYTCSCTNYGTDSIDIYHTNKRDLHYDSSNELEVNEPEPVDAKLKVLHIFHIPITEHELNDELQFKENLSNKHHSSTNRCFHGISSSFFKMYQYIKSIFYLSEFHDLHKHKNLSLLHNKFIYKRKHKKIIKTQHQLYEKFLFNREQKTVRTVTIVIGCFTICWTPFFIFYLSEALCDCTFSEELYAIVTWLGYLNSIFNPFIYGFYNKEYANAFKHIVFMKGCR</sequence>
<evidence type="ECO:0000256" key="5">
    <source>
        <dbReference type="ARBA" id="ARBA00023040"/>
    </source>
</evidence>
<keyword evidence="2" id="KW-1003">Cell membrane</keyword>
<proteinExistence type="inferred from homology"/>
<dbReference type="PROSITE" id="PS50262">
    <property type="entry name" value="G_PROTEIN_RECEP_F1_2"/>
    <property type="match status" value="1"/>
</dbReference>
<dbReference type="Pfam" id="PF00001">
    <property type="entry name" value="7tm_1"/>
    <property type="match status" value="1"/>
</dbReference>
<evidence type="ECO:0000259" key="11">
    <source>
        <dbReference type="PROSITE" id="PS50262"/>
    </source>
</evidence>
<evidence type="ECO:0000256" key="4">
    <source>
        <dbReference type="ARBA" id="ARBA00022989"/>
    </source>
</evidence>
<comment type="similarity">
    <text evidence="9">Belongs to the G-protein coupled receptor 1 family.</text>
</comment>
<comment type="subcellular location">
    <subcellularLocation>
        <location evidence="1">Cell membrane</location>
        <topology evidence="1">Multi-pass membrane protein</topology>
    </subcellularLocation>
</comment>
<protein>
    <submittedName>
        <fullName evidence="12">D(2) dopamine receptor A</fullName>
    </submittedName>
</protein>
<keyword evidence="3 9" id="KW-0812">Transmembrane</keyword>
<keyword evidence="6 10" id="KW-0472">Membrane</keyword>
<reference evidence="12" key="1">
    <citation type="journal article" date="2012" name="Nat. Genet.">
        <title>Whole-genome sequence of Schistosoma haematobium.</title>
        <authorList>
            <person name="Young N.D."/>
            <person name="Jex A.R."/>
            <person name="Li B."/>
            <person name="Liu S."/>
            <person name="Yang L."/>
            <person name="Xiong Z."/>
            <person name="Li Y."/>
            <person name="Cantacessi C."/>
            <person name="Hall R.S."/>
            <person name="Xu X."/>
            <person name="Chen F."/>
            <person name="Wu X."/>
            <person name="Zerlotini A."/>
            <person name="Oliveira G."/>
            <person name="Hofmann A."/>
            <person name="Zhang G."/>
            <person name="Fang X."/>
            <person name="Kang Y."/>
            <person name="Campbell B.E."/>
            <person name="Loukas A."/>
            <person name="Ranganathan S."/>
            <person name="Rollinson D."/>
            <person name="Rinaldi G."/>
            <person name="Brindley P.J."/>
            <person name="Yang H."/>
            <person name="Wang J."/>
            <person name="Wang J."/>
            <person name="Gasser R.B."/>
        </authorList>
    </citation>
    <scope>NUCLEOTIDE SEQUENCE [LARGE SCALE GENOMIC DNA]</scope>
</reference>
<evidence type="ECO:0000313" key="12">
    <source>
        <dbReference type="EMBL" id="KGB41958.1"/>
    </source>
</evidence>
<keyword evidence="4 10" id="KW-1133">Transmembrane helix</keyword>
<feature type="transmembrane region" description="Helical" evidence="10">
    <location>
        <begin position="449"/>
        <end position="472"/>
    </location>
</feature>
<dbReference type="InterPro" id="IPR017452">
    <property type="entry name" value="GPCR_Rhodpsn_7TM"/>
</dbReference>
<feature type="transmembrane region" description="Helical" evidence="10">
    <location>
        <begin position="194"/>
        <end position="215"/>
    </location>
</feature>
<dbReference type="AlphaFoldDB" id="A0A095CG81"/>
<dbReference type="Gene3D" id="1.20.1070.10">
    <property type="entry name" value="Rhodopsin 7-helix transmembrane proteins"/>
    <property type="match status" value="2"/>
</dbReference>
<gene>
    <name evidence="12" type="ORF">MS3_10529</name>
</gene>
<dbReference type="PROSITE" id="PS00237">
    <property type="entry name" value="G_PROTEIN_RECEP_F1_1"/>
    <property type="match status" value="1"/>
</dbReference>
<feature type="transmembrane region" description="Helical" evidence="10">
    <location>
        <begin position="153"/>
        <end position="174"/>
    </location>
</feature>
<dbReference type="GO" id="GO:0005886">
    <property type="term" value="C:plasma membrane"/>
    <property type="evidence" value="ECO:0007669"/>
    <property type="project" value="UniProtKB-SubCell"/>
</dbReference>
<feature type="domain" description="G-protein coupled receptors family 1 profile" evidence="11">
    <location>
        <begin position="53"/>
        <end position="503"/>
    </location>
</feature>
<evidence type="ECO:0000256" key="7">
    <source>
        <dbReference type="ARBA" id="ARBA00023170"/>
    </source>
</evidence>
<evidence type="ECO:0000256" key="2">
    <source>
        <dbReference type="ARBA" id="ARBA00022475"/>
    </source>
</evidence>
<evidence type="ECO:0000256" key="9">
    <source>
        <dbReference type="RuleBase" id="RU000688"/>
    </source>
</evidence>
<evidence type="ECO:0000256" key="6">
    <source>
        <dbReference type="ARBA" id="ARBA00023136"/>
    </source>
</evidence>